<protein>
    <submittedName>
        <fullName evidence="2">Uncharacterized protein</fullName>
    </submittedName>
</protein>
<gene>
    <name evidence="2" type="ORF">Tci_880147</name>
</gene>
<organism evidence="2">
    <name type="scientific">Tanacetum cinerariifolium</name>
    <name type="common">Dalmatian daisy</name>
    <name type="synonym">Chrysanthemum cinerariifolium</name>
    <dbReference type="NCBI Taxonomy" id="118510"/>
    <lineage>
        <taxon>Eukaryota</taxon>
        <taxon>Viridiplantae</taxon>
        <taxon>Streptophyta</taxon>
        <taxon>Embryophyta</taxon>
        <taxon>Tracheophyta</taxon>
        <taxon>Spermatophyta</taxon>
        <taxon>Magnoliopsida</taxon>
        <taxon>eudicotyledons</taxon>
        <taxon>Gunneridae</taxon>
        <taxon>Pentapetalae</taxon>
        <taxon>asterids</taxon>
        <taxon>campanulids</taxon>
        <taxon>Asterales</taxon>
        <taxon>Asteraceae</taxon>
        <taxon>Asteroideae</taxon>
        <taxon>Anthemideae</taxon>
        <taxon>Anthemidinae</taxon>
        <taxon>Tanacetum</taxon>
    </lineage>
</organism>
<feature type="non-terminal residue" evidence="2">
    <location>
        <position position="178"/>
    </location>
</feature>
<evidence type="ECO:0000313" key="2">
    <source>
        <dbReference type="EMBL" id="GFD08178.1"/>
    </source>
</evidence>
<comment type="caution">
    <text evidence="2">The sequence shown here is derived from an EMBL/GenBank/DDBJ whole genome shotgun (WGS) entry which is preliminary data.</text>
</comment>
<proteinExistence type="predicted"/>
<name>A0A699TFY3_TANCI</name>
<evidence type="ECO:0000256" key="1">
    <source>
        <dbReference type="SAM" id="MobiDB-lite"/>
    </source>
</evidence>
<feature type="non-terminal residue" evidence="2">
    <location>
        <position position="1"/>
    </location>
</feature>
<dbReference type="EMBL" id="BKCJ011236503">
    <property type="protein sequence ID" value="GFD08178.1"/>
    <property type="molecule type" value="Genomic_DNA"/>
</dbReference>
<accession>A0A699TFY3</accession>
<dbReference type="AlphaFoldDB" id="A0A699TFY3"/>
<reference evidence="2" key="1">
    <citation type="journal article" date="2019" name="Sci. Rep.">
        <title>Draft genome of Tanacetum cinerariifolium, the natural source of mosquito coil.</title>
        <authorList>
            <person name="Yamashiro T."/>
            <person name="Shiraishi A."/>
            <person name="Satake H."/>
            <person name="Nakayama K."/>
        </authorList>
    </citation>
    <scope>NUCLEOTIDE SEQUENCE</scope>
</reference>
<feature type="region of interest" description="Disordered" evidence="1">
    <location>
        <begin position="99"/>
        <end position="122"/>
    </location>
</feature>
<feature type="region of interest" description="Disordered" evidence="1">
    <location>
        <begin position="1"/>
        <end position="27"/>
    </location>
</feature>
<sequence>RRKGVVIRDPEEELSSDTPADTPKVKDKGKGILIDALKPMKKKDQIELDAEYARKLQEEINNEHEETYKNIDWNAALDHVQSKEPQDEMEEEDEEIIKSINETPAHKATKRRKLHEQAKEDKDLKKQLEVVDDEDDDVFIEATLIGKKVPVVDYEIVMINNKPRYKIIKEDGTHQLYI</sequence>